<name>A0A1V9Y4P2_ACHHY</name>
<evidence type="ECO:0000313" key="2">
    <source>
        <dbReference type="Proteomes" id="UP000243579"/>
    </source>
</evidence>
<evidence type="ECO:0008006" key="3">
    <source>
        <dbReference type="Google" id="ProtNLM"/>
    </source>
</evidence>
<dbReference type="Proteomes" id="UP000243579">
    <property type="component" value="Unassembled WGS sequence"/>
</dbReference>
<dbReference type="OrthoDB" id="73069at2759"/>
<comment type="caution">
    <text evidence="1">The sequence shown here is derived from an EMBL/GenBank/DDBJ whole genome shotgun (WGS) entry which is preliminary data.</text>
</comment>
<keyword evidence="2" id="KW-1185">Reference proteome</keyword>
<gene>
    <name evidence="1" type="ORF">ACHHYP_17376</name>
</gene>
<evidence type="ECO:0000313" key="1">
    <source>
        <dbReference type="EMBL" id="OQR80648.1"/>
    </source>
</evidence>
<dbReference type="AlphaFoldDB" id="A0A1V9Y4P2"/>
<proteinExistence type="predicted"/>
<dbReference type="EMBL" id="JNBR01002897">
    <property type="protein sequence ID" value="OQR80648.1"/>
    <property type="molecule type" value="Genomic_DNA"/>
</dbReference>
<dbReference type="STRING" id="1202772.A0A1V9Y4P2"/>
<sequence>MADDDGVGFVNGFRCGDHGSWYDDAAFRDDIALLVPANSLSLPATDTPRSDKKRRRPSLRDELVYLRAKRDELATRLEQLQALRTIVPLESEWAERAVAQAHAAQGALRENAQLRELLEDQLKLVGTLQRAFTRRPKLCELTPLAPWKVAAVGATDREATLLRILDAQYDKLATAWVRQQLHAVEAASDRVKRIHVEGEADRLVVHSVLGMSWPVDFTTMGDLLWRLVTTRVPDEFGLQSTTQEVFGASLTYARFVVTDFPAPFPPIEGRVAARRYIEADRVVLVLRSIAEDALQPWDPAHLLGNECTCIVVKKQGDGHCRVVVYGQLAPPALSPQADAAAMQLPAGAFSEFVLDQFQSCTNLFESLVTKAVHELAQSTASTK</sequence>
<organism evidence="1 2">
    <name type="scientific">Achlya hypogyna</name>
    <name type="common">Oomycete</name>
    <name type="synonym">Protoachlya hypogyna</name>
    <dbReference type="NCBI Taxonomy" id="1202772"/>
    <lineage>
        <taxon>Eukaryota</taxon>
        <taxon>Sar</taxon>
        <taxon>Stramenopiles</taxon>
        <taxon>Oomycota</taxon>
        <taxon>Saprolegniomycetes</taxon>
        <taxon>Saprolegniales</taxon>
        <taxon>Achlyaceae</taxon>
        <taxon>Achlya</taxon>
    </lineage>
</organism>
<accession>A0A1V9Y4P2</accession>
<protein>
    <recommendedName>
        <fullName evidence="3">START domain-containing protein</fullName>
    </recommendedName>
</protein>
<reference evidence="1 2" key="1">
    <citation type="journal article" date="2014" name="Genome Biol. Evol.">
        <title>The secreted proteins of Achlya hypogyna and Thraustotheca clavata identify the ancestral oomycete secretome and reveal gene acquisitions by horizontal gene transfer.</title>
        <authorList>
            <person name="Misner I."/>
            <person name="Blouin N."/>
            <person name="Leonard G."/>
            <person name="Richards T.A."/>
            <person name="Lane C.E."/>
        </authorList>
    </citation>
    <scope>NUCLEOTIDE SEQUENCE [LARGE SCALE GENOMIC DNA]</scope>
    <source>
        <strain evidence="1 2">ATCC 48635</strain>
    </source>
</reference>